<comment type="caution">
    <text evidence="1">The sequence shown here is derived from an EMBL/GenBank/DDBJ whole genome shotgun (WGS) entry which is preliminary data.</text>
</comment>
<reference evidence="1" key="1">
    <citation type="submission" date="2022-01" db="EMBL/GenBank/DDBJ databases">
        <title>Pseudomonas sp. nov. isolated from Antarctic regolith.</title>
        <authorList>
            <person name="Novakova D."/>
            <person name="Sedlar K."/>
        </authorList>
    </citation>
    <scope>NUCLEOTIDE SEQUENCE</scope>
    <source>
        <strain evidence="1">P2647</strain>
    </source>
</reference>
<evidence type="ECO:0000313" key="2">
    <source>
        <dbReference type="Proteomes" id="UP001162905"/>
    </source>
</evidence>
<dbReference type="EMBL" id="JAKJXH010000036">
    <property type="protein sequence ID" value="MCF7545299.1"/>
    <property type="molecule type" value="Genomic_DNA"/>
</dbReference>
<evidence type="ECO:0000313" key="1">
    <source>
        <dbReference type="EMBL" id="MCF7545299.1"/>
    </source>
</evidence>
<name>A0ABS9IDI3_9PSED</name>
<organism evidence="1 2">
    <name type="scientific">Pseudomonas petrae</name>
    <dbReference type="NCBI Taxonomy" id="2912190"/>
    <lineage>
        <taxon>Bacteria</taxon>
        <taxon>Pseudomonadati</taxon>
        <taxon>Pseudomonadota</taxon>
        <taxon>Gammaproteobacteria</taxon>
        <taxon>Pseudomonadales</taxon>
        <taxon>Pseudomonadaceae</taxon>
        <taxon>Pseudomonas</taxon>
    </lineage>
</organism>
<keyword evidence="2" id="KW-1185">Reference proteome</keyword>
<sequence length="80" mass="8851">MEQKTLKEAAQAFAVAQAEESKARDRHTACQAALDKSLNDSVEASKYRRQAEEQLLKAATVAVTEGQQQGHTENQHGEWP</sequence>
<proteinExistence type="predicted"/>
<dbReference type="RefSeq" id="WP_237254605.1">
    <property type="nucleotide sequence ID" value="NZ_JAKJXH010000036.1"/>
</dbReference>
<gene>
    <name evidence="1" type="ORF">L4G47_24180</name>
</gene>
<accession>A0ABS9IDI3</accession>
<protein>
    <submittedName>
        <fullName evidence="1">Uncharacterized protein</fullName>
    </submittedName>
</protein>
<dbReference type="Proteomes" id="UP001162905">
    <property type="component" value="Unassembled WGS sequence"/>
</dbReference>